<dbReference type="EMBL" id="JACVXA010000004">
    <property type="protein sequence ID" value="MBE3636883.1"/>
    <property type="molecule type" value="Genomic_DNA"/>
</dbReference>
<feature type="signal peptide" evidence="2">
    <location>
        <begin position="1"/>
        <end position="19"/>
    </location>
</feature>
<evidence type="ECO:0000256" key="2">
    <source>
        <dbReference type="SAM" id="SignalP"/>
    </source>
</evidence>
<dbReference type="AlphaFoldDB" id="A0A8J7CYS1"/>
<keyword evidence="2" id="KW-0732">Signal</keyword>
<feature type="transmembrane region" description="Helical" evidence="1">
    <location>
        <begin position="130"/>
        <end position="151"/>
    </location>
</feature>
<evidence type="ECO:0000313" key="4">
    <source>
        <dbReference type="Proteomes" id="UP000609121"/>
    </source>
</evidence>
<comment type="caution">
    <text evidence="3">The sequence shown here is derived from an EMBL/GenBank/DDBJ whole genome shotgun (WGS) entry which is preliminary data.</text>
</comment>
<name>A0A8J7CYS1_9RHOB</name>
<reference evidence="3" key="1">
    <citation type="submission" date="2020-09" db="EMBL/GenBank/DDBJ databases">
        <title>A novel bacterium of genus Mangrovicoccus, isolated from South China Sea.</title>
        <authorList>
            <person name="Huang H."/>
            <person name="Mo K."/>
            <person name="Hu Y."/>
        </authorList>
    </citation>
    <scope>NUCLEOTIDE SEQUENCE</scope>
    <source>
        <strain evidence="3">HB182678</strain>
    </source>
</reference>
<dbReference type="NCBIfam" id="TIGR03370">
    <property type="entry name" value="VPLPA-CTERM"/>
    <property type="match status" value="1"/>
</dbReference>
<keyword evidence="1" id="KW-0472">Membrane</keyword>
<proteinExistence type="predicted"/>
<dbReference type="Proteomes" id="UP000609121">
    <property type="component" value="Unassembled WGS sequence"/>
</dbReference>
<keyword evidence="1" id="KW-0812">Transmembrane</keyword>
<dbReference type="RefSeq" id="WP_193179074.1">
    <property type="nucleotide sequence ID" value="NZ_JACVXA010000004.1"/>
</dbReference>
<dbReference type="InterPro" id="IPR022472">
    <property type="entry name" value="VPLPA-CTERM"/>
</dbReference>
<feature type="chain" id="PRO_5035210749" evidence="2">
    <location>
        <begin position="20"/>
        <end position="157"/>
    </location>
</feature>
<evidence type="ECO:0000313" key="3">
    <source>
        <dbReference type="EMBL" id="MBE3636883.1"/>
    </source>
</evidence>
<keyword evidence="1" id="KW-1133">Transmembrane helix</keyword>
<gene>
    <name evidence="3" type="ORF">ICN82_01535</name>
</gene>
<keyword evidence="4" id="KW-1185">Reference proteome</keyword>
<evidence type="ECO:0000256" key="1">
    <source>
        <dbReference type="SAM" id="Phobius"/>
    </source>
</evidence>
<organism evidence="3 4">
    <name type="scientific">Mangrovicoccus algicola</name>
    <dbReference type="NCBI Taxonomy" id="2771008"/>
    <lineage>
        <taxon>Bacteria</taxon>
        <taxon>Pseudomonadati</taxon>
        <taxon>Pseudomonadota</taxon>
        <taxon>Alphaproteobacteria</taxon>
        <taxon>Rhodobacterales</taxon>
        <taxon>Paracoccaceae</taxon>
        <taxon>Mangrovicoccus</taxon>
    </lineage>
</organism>
<sequence length="157" mass="16127">MRNIALAAAIAAIPVGASAATLTDGSQDSFSAVIQPGGTASFEYKVAEPLLIDASLALTGDLDDLQKVTFDYGEGVQSFSADDFAVDGRDPEVAYLQINDWYAKRDFSIMFFGGGDDAVSVGGTLTATAAAVPLPASAFLLAGGLAGFGLLRRRQAA</sequence>
<accession>A0A8J7CYS1</accession>
<protein>
    <submittedName>
        <fullName evidence="3">VPLPA-CTERM sorting domain-containing protein</fullName>
    </submittedName>
</protein>